<keyword evidence="4" id="KW-0238">DNA-binding</keyword>
<sequence>MLASHNRTEMVAAWVEERIGNRLFLPGKRIPSVRRLAQLLGVSPFTVAAAFENLAVAGLIEARRGSGCYVRAPQRAEPTTVEPPQVNLAWLMHNMLASAAAKGPGMGVLPAGWLNGSAAAAALRAIGREPPARLLEAGKAQGFEPLRLMLQYRLAALEIEADASQIILTTGVTHGLDLVLRTLVRPGDTILVPAPSWFGAFAILAAHRARVIAVPCTADGPDLSQLARLIAEERPRMLVLSATAQNPIGFTLSMSAIDAILAMARQHGTLVFEDDIYSDFGAEGATRLAARDGLNQVIYAGSFSKTLLGNARVGFLACRRDHAAMLAERKILSGFTTPEINERLIHKILAARGQAQRAAELRRRVADARASLQRRLEARGFRVCGEPESGMFLWVDLACDADEVAVRARSKGLLVAPGSLFFPDPRQSSFARFNAASSTTGLDAVLDLAVAR</sequence>
<dbReference type="CDD" id="cd00609">
    <property type="entry name" value="AAT_like"/>
    <property type="match status" value="1"/>
</dbReference>
<dbReference type="RefSeq" id="WP_187763390.1">
    <property type="nucleotide sequence ID" value="NZ_JANQBJ010000012.1"/>
</dbReference>
<dbReference type="Pfam" id="PF00155">
    <property type="entry name" value="Aminotran_1_2"/>
    <property type="match status" value="1"/>
</dbReference>
<dbReference type="Pfam" id="PF00392">
    <property type="entry name" value="GntR"/>
    <property type="match status" value="1"/>
</dbReference>
<keyword evidence="3" id="KW-0805">Transcription regulation</keyword>
<dbReference type="Gene3D" id="1.10.10.10">
    <property type="entry name" value="Winged helix-like DNA-binding domain superfamily/Winged helix DNA-binding domain"/>
    <property type="match status" value="1"/>
</dbReference>
<dbReference type="InterPro" id="IPR036390">
    <property type="entry name" value="WH_DNA-bd_sf"/>
</dbReference>
<evidence type="ECO:0000256" key="1">
    <source>
        <dbReference type="ARBA" id="ARBA00005384"/>
    </source>
</evidence>
<comment type="similarity">
    <text evidence="1">In the C-terminal section; belongs to the class-I pyridoxal-phosphate-dependent aminotransferase family.</text>
</comment>
<dbReference type="SUPFAM" id="SSF53383">
    <property type="entry name" value="PLP-dependent transferases"/>
    <property type="match status" value="1"/>
</dbReference>
<dbReference type="PANTHER" id="PTHR46577:SF2">
    <property type="entry name" value="TRANSCRIPTIONAL REGULATORY PROTEIN"/>
    <property type="match status" value="1"/>
</dbReference>
<dbReference type="InterPro" id="IPR000524">
    <property type="entry name" value="Tscrpt_reg_HTH_GntR"/>
</dbReference>
<keyword evidence="8" id="KW-1185">Reference proteome</keyword>
<evidence type="ECO:0000313" key="7">
    <source>
        <dbReference type="EMBL" id="QNQ11104.1"/>
    </source>
</evidence>
<dbReference type="Proteomes" id="UP000516148">
    <property type="component" value="Chromosome"/>
</dbReference>
<evidence type="ECO:0000256" key="4">
    <source>
        <dbReference type="ARBA" id="ARBA00023125"/>
    </source>
</evidence>
<dbReference type="InterPro" id="IPR051446">
    <property type="entry name" value="HTH_trans_reg/aminotransferase"/>
</dbReference>
<dbReference type="GO" id="GO:0003700">
    <property type="term" value="F:DNA-binding transcription factor activity"/>
    <property type="evidence" value="ECO:0007669"/>
    <property type="project" value="InterPro"/>
</dbReference>
<evidence type="ECO:0000313" key="8">
    <source>
        <dbReference type="Proteomes" id="UP000516148"/>
    </source>
</evidence>
<dbReference type="GO" id="GO:0003677">
    <property type="term" value="F:DNA binding"/>
    <property type="evidence" value="ECO:0007669"/>
    <property type="project" value="UniProtKB-KW"/>
</dbReference>
<dbReference type="PROSITE" id="PS50949">
    <property type="entry name" value="HTH_GNTR"/>
    <property type="match status" value="1"/>
</dbReference>
<dbReference type="InterPro" id="IPR004839">
    <property type="entry name" value="Aminotransferase_I/II_large"/>
</dbReference>
<dbReference type="SUPFAM" id="SSF46785">
    <property type="entry name" value="Winged helix' DNA-binding domain"/>
    <property type="match status" value="1"/>
</dbReference>
<gene>
    <name evidence="7" type="ORF">H3Z74_08105</name>
</gene>
<dbReference type="InterPro" id="IPR015424">
    <property type="entry name" value="PyrdxlP-dep_Trfase"/>
</dbReference>
<reference evidence="7 8" key="1">
    <citation type="submission" date="2020-09" db="EMBL/GenBank/DDBJ databases">
        <title>Sphingomonas sp., a new species isolated from pork steak.</title>
        <authorList>
            <person name="Heidler von Heilborn D."/>
        </authorList>
    </citation>
    <scope>NUCLEOTIDE SEQUENCE [LARGE SCALE GENOMIC DNA]</scope>
    <source>
        <strain evidence="8">S8-3T</strain>
    </source>
</reference>
<dbReference type="GO" id="GO:0008483">
    <property type="term" value="F:transaminase activity"/>
    <property type="evidence" value="ECO:0007669"/>
    <property type="project" value="UniProtKB-KW"/>
</dbReference>
<evidence type="ECO:0000256" key="5">
    <source>
        <dbReference type="ARBA" id="ARBA00023163"/>
    </source>
</evidence>
<dbReference type="KEGG" id="spap:H3Z74_08105"/>
<dbReference type="SMART" id="SM00345">
    <property type="entry name" value="HTH_GNTR"/>
    <property type="match status" value="1"/>
</dbReference>
<feature type="domain" description="HTH gntR-type" evidence="6">
    <location>
        <begin position="5"/>
        <end position="73"/>
    </location>
</feature>
<dbReference type="Gene3D" id="3.90.1150.10">
    <property type="entry name" value="Aspartate Aminotransferase, domain 1"/>
    <property type="match status" value="1"/>
</dbReference>
<accession>A0A7H0LN51</accession>
<dbReference type="Gene3D" id="3.40.640.10">
    <property type="entry name" value="Type I PLP-dependent aspartate aminotransferase-like (Major domain)"/>
    <property type="match status" value="1"/>
</dbReference>
<keyword evidence="7" id="KW-0808">Transferase</keyword>
<dbReference type="PANTHER" id="PTHR46577">
    <property type="entry name" value="HTH-TYPE TRANSCRIPTIONAL REGULATORY PROTEIN GABR"/>
    <property type="match status" value="1"/>
</dbReference>
<keyword evidence="7" id="KW-0032">Aminotransferase</keyword>
<dbReference type="CDD" id="cd07377">
    <property type="entry name" value="WHTH_GntR"/>
    <property type="match status" value="1"/>
</dbReference>
<keyword evidence="5" id="KW-0804">Transcription</keyword>
<dbReference type="InterPro" id="IPR015422">
    <property type="entry name" value="PyrdxlP-dep_Trfase_small"/>
</dbReference>
<keyword evidence="2" id="KW-0663">Pyridoxal phosphate</keyword>
<organism evidence="7 8">
    <name type="scientific">Sphingomonas alpina</name>
    <dbReference type="NCBI Taxonomy" id="653931"/>
    <lineage>
        <taxon>Bacteria</taxon>
        <taxon>Pseudomonadati</taxon>
        <taxon>Pseudomonadota</taxon>
        <taxon>Alphaproteobacteria</taxon>
        <taxon>Sphingomonadales</taxon>
        <taxon>Sphingomonadaceae</taxon>
        <taxon>Sphingomonas</taxon>
    </lineage>
</organism>
<evidence type="ECO:0000256" key="3">
    <source>
        <dbReference type="ARBA" id="ARBA00023015"/>
    </source>
</evidence>
<dbReference type="InterPro" id="IPR036388">
    <property type="entry name" value="WH-like_DNA-bd_sf"/>
</dbReference>
<dbReference type="AlphaFoldDB" id="A0A7H0LN51"/>
<dbReference type="GO" id="GO:0030170">
    <property type="term" value="F:pyridoxal phosphate binding"/>
    <property type="evidence" value="ECO:0007669"/>
    <property type="project" value="InterPro"/>
</dbReference>
<dbReference type="InterPro" id="IPR015421">
    <property type="entry name" value="PyrdxlP-dep_Trfase_major"/>
</dbReference>
<evidence type="ECO:0000259" key="6">
    <source>
        <dbReference type="PROSITE" id="PS50949"/>
    </source>
</evidence>
<name>A0A7H0LN51_9SPHN</name>
<proteinExistence type="inferred from homology"/>
<evidence type="ECO:0000256" key="2">
    <source>
        <dbReference type="ARBA" id="ARBA00022898"/>
    </source>
</evidence>
<protein>
    <submittedName>
        <fullName evidence="7">PLP-dependent aminotransferase family protein</fullName>
    </submittedName>
</protein>
<dbReference type="EMBL" id="CP061038">
    <property type="protein sequence ID" value="QNQ11104.1"/>
    <property type="molecule type" value="Genomic_DNA"/>
</dbReference>